<evidence type="ECO:0000256" key="5">
    <source>
        <dbReference type="ARBA" id="ARBA00022574"/>
    </source>
</evidence>
<feature type="transmembrane region" description="Helical" evidence="14">
    <location>
        <begin position="841"/>
        <end position="868"/>
    </location>
</feature>
<dbReference type="GO" id="GO:0010972">
    <property type="term" value="P:negative regulation of G2/M transition of mitotic cell cycle"/>
    <property type="evidence" value="ECO:0007669"/>
    <property type="project" value="UniProtKB-ARBA"/>
</dbReference>
<dbReference type="InterPro" id="IPR000009">
    <property type="entry name" value="PP2A_PR55"/>
</dbReference>
<dbReference type="SUPFAM" id="SSF103481">
    <property type="entry name" value="Multidrug resistance efflux transporter EmrE"/>
    <property type="match status" value="1"/>
</dbReference>
<evidence type="ECO:0000256" key="8">
    <source>
        <dbReference type="ARBA" id="ARBA00022737"/>
    </source>
</evidence>
<name>A0A7C8MT79_9PEZI</name>
<dbReference type="InterPro" id="IPR018067">
    <property type="entry name" value="PP2A_PR55_CS"/>
</dbReference>
<dbReference type="Gene3D" id="2.130.10.10">
    <property type="entry name" value="YVTN repeat-like/Quinoprotein amine dehydrogenase"/>
    <property type="match status" value="2"/>
</dbReference>
<evidence type="ECO:0000256" key="1">
    <source>
        <dbReference type="ARBA" id="ARBA00004127"/>
    </source>
</evidence>
<comment type="caution">
    <text evidence="15">The sequence shown here is derived from an EMBL/GenBank/DDBJ whole genome shotgun (WGS) entry which is preliminary data.</text>
</comment>
<dbReference type="GO" id="GO:0000159">
    <property type="term" value="C:protein phosphatase type 2A complex"/>
    <property type="evidence" value="ECO:0007669"/>
    <property type="project" value="InterPro"/>
</dbReference>
<feature type="transmembrane region" description="Helical" evidence="14">
    <location>
        <begin position="595"/>
        <end position="613"/>
    </location>
</feature>
<dbReference type="EMBL" id="WUBL01000003">
    <property type="protein sequence ID" value="KAF2973112.1"/>
    <property type="molecule type" value="Genomic_DNA"/>
</dbReference>
<dbReference type="FunFam" id="2.130.10.10:FF:000174">
    <property type="entry name" value="Protein phosphatase PP2A regulatory subunit B"/>
    <property type="match status" value="1"/>
</dbReference>
<dbReference type="PROSITE" id="PS01025">
    <property type="entry name" value="PR55_2"/>
    <property type="match status" value="1"/>
</dbReference>
<keyword evidence="10 14" id="KW-0472">Membrane</keyword>
<feature type="transmembrane region" description="Helical" evidence="14">
    <location>
        <begin position="724"/>
        <end position="744"/>
    </location>
</feature>
<organism evidence="15 16">
    <name type="scientific">Xylaria multiplex</name>
    <dbReference type="NCBI Taxonomy" id="323545"/>
    <lineage>
        <taxon>Eukaryota</taxon>
        <taxon>Fungi</taxon>
        <taxon>Dikarya</taxon>
        <taxon>Ascomycota</taxon>
        <taxon>Pezizomycotina</taxon>
        <taxon>Sordariomycetes</taxon>
        <taxon>Xylariomycetidae</taxon>
        <taxon>Xylariales</taxon>
        <taxon>Xylariaceae</taxon>
        <taxon>Xylaria</taxon>
    </lineage>
</organism>
<feature type="transmembrane region" description="Helical" evidence="14">
    <location>
        <begin position="686"/>
        <end position="704"/>
    </location>
</feature>
<keyword evidence="7 14" id="KW-0812">Transmembrane</keyword>
<dbReference type="FunFam" id="2.130.10.10:FF:000189">
    <property type="entry name" value="Protein phosphatase PP2A regulatory subunit B"/>
    <property type="match status" value="1"/>
</dbReference>
<evidence type="ECO:0000256" key="6">
    <source>
        <dbReference type="ARBA" id="ARBA00022597"/>
    </source>
</evidence>
<dbReference type="GO" id="GO:1902531">
    <property type="term" value="P:regulation of intracellular signal transduction"/>
    <property type="evidence" value="ECO:0007669"/>
    <property type="project" value="UniProtKB-ARBA"/>
</dbReference>
<feature type="region of interest" description="Disordered" evidence="13">
    <location>
        <begin position="408"/>
        <end position="444"/>
    </location>
</feature>
<evidence type="ECO:0000256" key="11">
    <source>
        <dbReference type="ARBA" id="ARBA00055525"/>
    </source>
</evidence>
<feature type="transmembrane region" description="Helical" evidence="14">
    <location>
        <begin position="658"/>
        <end position="679"/>
    </location>
</feature>
<dbReference type="Proteomes" id="UP000481858">
    <property type="component" value="Unassembled WGS sequence"/>
</dbReference>
<dbReference type="InterPro" id="IPR013657">
    <property type="entry name" value="SCL35B1-4/HUT1"/>
</dbReference>
<evidence type="ECO:0000256" key="14">
    <source>
        <dbReference type="SAM" id="Phobius"/>
    </source>
</evidence>
<evidence type="ECO:0000256" key="13">
    <source>
        <dbReference type="SAM" id="MobiDB-lite"/>
    </source>
</evidence>
<keyword evidence="8" id="KW-0677">Repeat</keyword>
<keyword evidence="5" id="KW-0853">WD repeat</keyword>
<dbReference type="NCBIfam" id="TIGR00803">
    <property type="entry name" value="nst"/>
    <property type="match status" value="1"/>
</dbReference>
<comment type="subcellular location">
    <subcellularLocation>
        <location evidence="1">Endomembrane system</location>
        <topology evidence="1">Multi-pass membrane protein</topology>
    </subcellularLocation>
</comment>
<reference evidence="15 16" key="1">
    <citation type="submission" date="2019-12" db="EMBL/GenBank/DDBJ databases">
        <title>Draft genome sequence of the ascomycete Xylaria multiplex DSM 110363.</title>
        <authorList>
            <person name="Buettner E."/>
            <person name="Kellner H."/>
        </authorList>
    </citation>
    <scope>NUCLEOTIDE SEQUENCE [LARGE SCALE GENOMIC DNA]</scope>
    <source>
        <strain evidence="15 16">DSM 110363</strain>
    </source>
</reference>
<dbReference type="Pfam" id="PF00400">
    <property type="entry name" value="WD40"/>
    <property type="match status" value="1"/>
</dbReference>
<evidence type="ECO:0000313" key="16">
    <source>
        <dbReference type="Proteomes" id="UP000481858"/>
    </source>
</evidence>
<dbReference type="SUPFAM" id="SSF50978">
    <property type="entry name" value="WD40 repeat-like"/>
    <property type="match status" value="1"/>
</dbReference>
<dbReference type="InterPro" id="IPR037185">
    <property type="entry name" value="EmrE-like"/>
</dbReference>
<feature type="transmembrane region" description="Helical" evidence="14">
    <location>
        <begin position="874"/>
        <end position="894"/>
    </location>
</feature>
<evidence type="ECO:0000256" key="10">
    <source>
        <dbReference type="ARBA" id="ARBA00023136"/>
    </source>
</evidence>
<evidence type="ECO:0000256" key="12">
    <source>
        <dbReference type="ARBA" id="ARBA00067298"/>
    </source>
</evidence>
<dbReference type="Pfam" id="PF08449">
    <property type="entry name" value="UAA"/>
    <property type="match status" value="1"/>
</dbReference>
<dbReference type="InterPro" id="IPR015943">
    <property type="entry name" value="WD40/YVTN_repeat-like_dom_sf"/>
</dbReference>
<evidence type="ECO:0000313" key="15">
    <source>
        <dbReference type="EMBL" id="KAF2973112.1"/>
    </source>
</evidence>
<evidence type="ECO:0000256" key="7">
    <source>
        <dbReference type="ARBA" id="ARBA00022692"/>
    </source>
</evidence>
<keyword evidence="16" id="KW-1185">Reference proteome</keyword>
<evidence type="ECO:0000256" key="2">
    <source>
        <dbReference type="ARBA" id="ARBA00008259"/>
    </source>
</evidence>
<dbReference type="GO" id="GO:0019888">
    <property type="term" value="F:protein phosphatase regulator activity"/>
    <property type="evidence" value="ECO:0007669"/>
    <property type="project" value="InterPro"/>
</dbReference>
<dbReference type="AlphaFoldDB" id="A0A7C8MT79"/>
<feature type="region of interest" description="Disordered" evidence="13">
    <location>
        <begin position="897"/>
        <end position="916"/>
    </location>
</feature>
<dbReference type="SMART" id="SM00320">
    <property type="entry name" value="WD40"/>
    <property type="match status" value="5"/>
</dbReference>
<dbReference type="OrthoDB" id="6274823at2759"/>
<comment type="function">
    <text evidence="11">Phosphatase 2A affects a variety of biological processes in the cell such as transcription, cell cycle progression and cellular morphogenesis, and provides an initial identification of critical substrates for this phosphatase. The regulatory subunit may direct the catalytic subunit to distinct, albeit overlapping, subsets of substrates.</text>
</comment>
<dbReference type="GO" id="GO:0012505">
    <property type="term" value="C:endomembrane system"/>
    <property type="evidence" value="ECO:0007669"/>
    <property type="project" value="UniProtKB-SubCell"/>
</dbReference>
<dbReference type="PANTHER" id="PTHR11871">
    <property type="entry name" value="PROTEIN PHOSPHATASE PP2A REGULATORY SUBUNIT B"/>
    <property type="match status" value="1"/>
</dbReference>
<dbReference type="InterPro" id="IPR036322">
    <property type="entry name" value="WD40_repeat_dom_sf"/>
</dbReference>
<evidence type="ECO:0000256" key="9">
    <source>
        <dbReference type="ARBA" id="ARBA00022989"/>
    </source>
</evidence>
<dbReference type="PROSITE" id="PS01024">
    <property type="entry name" value="PR55_1"/>
    <property type="match status" value="1"/>
</dbReference>
<feature type="compositionally biased region" description="Polar residues" evidence="13">
    <location>
        <begin position="409"/>
        <end position="421"/>
    </location>
</feature>
<dbReference type="FunCoup" id="A0A7C8MT79">
    <property type="interactions" value="701"/>
</dbReference>
<gene>
    <name evidence="15" type="ORF">GQX73_g483</name>
</gene>
<keyword evidence="4" id="KW-0597">Phosphoprotein</keyword>
<keyword evidence="6" id="KW-0762">Sugar transport</keyword>
<proteinExistence type="inferred from homology"/>
<dbReference type="InterPro" id="IPR001680">
    <property type="entry name" value="WD40_rpt"/>
</dbReference>
<evidence type="ECO:0000256" key="3">
    <source>
        <dbReference type="ARBA" id="ARBA00022448"/>
    </source>
</evidence>
<dbReference type="PRINTS" id="PR00600">
    <property type="entry name" value="PP2APR55"/>
</dbReference>
<feature type="transmembrane region" description="Helical" evidence="14">
    <location>
        <begin position="563"/>
        <end position="583"/>
    </location>
</feature>
<dbReference type="InParanoid" id="A0A7C8MT79"/>
<protein>
    <recommendedName>
        <fullName evidence="12">Protein phosphatase PP2A regulatory subunit B</fullName>
    </recommendedName>
</protein>
<evidence type="ECO:0000256" key="4">
    <source>
        <dbReference type="ARBA" id="ARBA00022553"/>
    </source>
</evidence>
<keyword evidence="3" id="KW-0813">Transport</keyword>
<accession>A0A7C8MT79</accession>
<sequence>MADADPTVWKFTQCFGDKGDVEDITEADIISTVEFDHTGNYLATGDKGGRVVLFERNETKKTCEYKFHTEFQSHEPEFDYLKSLEIEEKINKIKWCRRQNASHYLLSTNDKTIKLWKVFEKSLKVVAENNLSQDVTPGNIAGAGGGAPRPLLQTQFKNAGELKLPRLTHHDTVVAAVPRRTYANAHAYHINSISVNSDGETFISSDDLRINLWNLNIQDQSFNIVDIKPANMEELTEVITAAEFHPVSCNWFMYASSKGTIKLADMRESALCDQHAKLFEQEEGPDSRSFFSEIISSISDVRFSHDGRYILSRDYLTVKIWDVNMERQPVKTIPIHEHLRPKLCDTYENDSIFDKFEVVFSGDAKNVMTGSYNNNFMIYPSDPEKETEVVLQADKSAFKAKKVGIPTPINLSTSPTATNGNKKGGSRAGSPAAGAGQGQRMRKETDADQIDFNKKILHMSWHPFEDSIAIAATNNPPRPLPPYHALRNCGLAKMTSRSAPRRRQTLRESHAVTRNGGAATPKVINAAPSLEKAELYGIHDQRSTHSKLVGLAGRIFIETIPQWLTVGAMLGLIFGGCCSNVFALEAIVKVEPASGTLLTFVQFLFVAVTGYVSQFDATRPPFFIRPNRVPIRRWLINIVLFFSINLLNNHAFSYDISVPVHIILRSGGSITTIVAGSLYGKKYSRIQVTAVVLLTIGVITAAWSDAQTKQPVTESSHEKSTPSFSTGLGILFVAQALSAVMGLYTEETYRQYGPQWKENLFYSHILSLPLFLPFTKSLVRQFMRLVDSPPLVLRLPIDQASLTTLPEGWQKVAEGIHIPSQVTYLALNVLTQYACIRGVNLLAAVSSALTVTIVLNIRKLVSLLLSIWLFGNRLATGTLVGAVVVFSAGALYSLDSKQKEKKPAAPRPKAETGRAG</sequence>
<dbReference type="GO" id="GO:0055085">
    <property type="term" value="P:transmembrane transport"/>
    <property type="evidence" value="ECO:0007669"/>
    <property type="project" value="InterPro"/>
</dbReference>
<comment type="similarity">
    <text evidence="2">Belongs to the phosphatase 2A regulatory subunit B family.</text>
</comment>
<keyword evidence="9 14" id="KW-1133">Transmembrane helix</keyword>